<protein>
    <submittedName>
        <fullName evidence="1">Uncharacterized protein</fullName>
    </submittedName>
</protein>
<gene>
    <name evidence="1" type="ORF">C0V70_12150</name>
</gene>
<keyword evidence="2" id="KW-1185">Reference proteome</keyword>
<dbReference type="OrthoDB" id="5517151at2"/>
<dbReference type="EMBL" id="CP025704">
    <property type="protein sequence ID" value="AUN98839.1"/>
    <property type="molecule type" value="Genomic_DNA"/>
</dbReference>
<sequence>MITYETYKILHIFTLLMVLGTVGAILAEGKWIAKKSFKITVGLLTFLVFVAGMGLIARLGFRHGEPFPQWIWVKMAAWAVFSFSVIMLFRVKQGRALFAVLGGLAVLTAVYAAVTKLA</sequence>
<dbReference type="AlphaFoldDB" id="A0A2K9NTI7"/>
<evidence type="ECO:0000313" key="2">
    <source>
        <dbReference type="Proteomes" id="UP000235584"/>
    </source>
</evidence>
<name>A0A2K9NTI7_BACTC</name>
<evidence type="ECO:0000313" key="1">
    <source>
        <dbReference type="EMBL" id="AUN98839.1"/>
    </source>
</evidence>
<dbReference type="KEGG" id="bsto:C0V70_12150"/>
<dbReference type="RefSeq" id="WP_102244130.1">
    <property type="nucleotide sequence ID" value="NZ_CP025704.1"/>
</dbReference>
<proteinExistence type="predicted"/>
<accession>A0A2K9NTI7</accession>
<organism evidence="1 2">
    <name type="scientific">Bacteriovorax stolpii</name>
    <name type="common">Bdellovibrio stolpii</name>
    <dbReference type="NCBI Taxonomy" id="960"/>
    <lineage>
        <taxon>Bacteria</taxon>
        <taxon>Pseudomonadati</taxon>
        <taxon>Bdellovibrionota</taxon>
        <taxon>Bacteriovoracia</taxon>
        <taxon>Bacteriovoracales</taxon>
        <taxon>Bacteriovoracaceae</taxon>
        <taxon>Bacteriovorax</taxon>
    </lineage>
</organism>
<dbReference type="Proteomes" id="UP000235584">
    <property type="component" value="Chromosome"/>
</dbReference>
<reference evidence="1 2" key="1">
    <citation type="submission" date="2018-01" db="EMBL/GenBank/DDBJ databases">
        <title>Complete genome sequence of Bacteriovorax stolpii DSM12778.</title>
        <authorList>
            <person name="Tang B."/>
            <person name="Chang J."/>
        </authorList>
    </citation>
    <scope>NUCLEOTIDE SEQUENCE [LARGE SCALE GENOMIC DNA]</scope>
    <source>
        <strain evidence="1 2">DSM 12778</strain>
    </source>
</reference>